<dbReference type="SUPFAM" id="SSF51735">
    <property type="entry name" value="NAD(P)-binding Rossmann-fold domains"/>
    <property type="match status" value="1"/>
</dbReference>
<dbReference type="InterPro" id="IPR013154">
    <property type="entry name" value="ADH-like_N"/>
</dbReference>
<dbReference type="KEGG" id="amo:Anamo_1845"/>
<dbReference type="eggNOG" id="COG1063">
    <property type="taxonomic scope" value="Bacteria"/>
</dbReference>
<dbReference type="GO" id="GO:0016491">
    <property type="term" value="F:oxidoreductase activity"/>
    <property type="evidence" value="ECO:0007669"/>
    <property type="project" value="UniProtKB-KW"/>
</dbReference>
<gene>
    <name evidence="4" type="ordered locus">Anamo_1845</name>
</gene>
<dbReference type="Proteomes" id="UP000006061">
    <property type="component" value="Chromosome"/>
</dbReference>
<name>I4BYS4_ACEMN</name>
<dbReference type="Gene3D" id="3.40.50.720">
    <property type="entry name" value="NAD(P)-binding Rossmann-like Domain"/>
    <property type="match status" value="1"/>
</dbReference>
<dbReference type="EMBL" id="CP003198">
    <property type="protein sequence ID" value="AFM22431.1"/>
    <property type="molecule type" value="Genomic_DNA"/>
</dbReference>
<evidence type="ECO:0000259" key="2">
    <source>
        <dbReference type="Pfam" id="PF00107"/>
    </source>
</evidence>
<dbReference type="InterPro" id="IPR011032">
    <property type="entry name" value="GroES-like_sf"/>
</dbReference>
<protein>
    <submittedName>
        <fullName evidence="4">Theronine dehydrogenase-like Zn-dependent dehydrogenase</fullName>
    </submittedName>
</protein>
<dbReference type="InterPro" id="IPR036291">
    <property type="entry name" value="NAD(P)-bd_dom_sf"/>
</dbReference>
<dbReference type="InterPro" id="IPR050129">
    <property type="entry name" value="Zn_alcohol_dh"/>
</dbReference>
<keyword evidence="5" id="KW-1185">Reference proteome</keyword>
<sequence>MENMMKVVYIKSPGNIQILEEPIPTPKKGEALLKVKYCGICGSDVAVYKGKQPFATYPRIPGHEFSAEIVSIENNGLGLREGMLVTANPYFNCGHCYPCRKGNINCCVNNETMGVQRNGSFAQYITMPIHRIYSGEGLDAKILAQIEPFCIGFHAVNRANVKEKEKVLVFGAGAIGIFAMLSAKLKGADVYIADMLQSRLEVARALGANNTLNLTQVDLDKAIYEITEGNGMDVVVEAVGAPKSFLSAINSVAFSGKIVLIGNGTKEVTFNQSVLVKKELNIYGSRNSLPNDFRQLIKLAKDGLVDTEKIVTDIYNFEDCVQAFLELVNNPGDHLKVLLKFND</sequence>
<dbReference type="InterPro" id="IPR013149">
    <property type="entry name" value="ADH-like_C"/>
</dbReference>
<dbReference type="PANTHER" id="PTHR43401">
    <property type="entry name" value="L-THREONINE 3-DEHYDROGENASE"/>
    <property type="match status" value="1"/>
</dbReference>
<proteinExistence type="predicted"/>
<organism evidence="4 5">
    <name type="scientific">Acetomicrobium mobile (strain ATCC BAA-54 / DSM 13181 / JCM 12221 / NGA)</name>
    <name type="common">Anaerobaculum mobile</name>
    <dbReference type="NCBI Taxonomy" id="891968"/>
    <lineage>
        <taxon>Bacteria</taxon>
        <taxon>Thermotogati</taxon>
        <taxon>Synergistota</taxon>
        <taxon>Synergistia</taxon>
        <taxon>Synergistales</taxon>
        <taxon>Acetomicrobiaceae</taxon>
        <taxon>Acetomicrobium</taxon>
    </lineage>
</organism>
<evidence type="ECO:0000256" key="1">
    <source>
        <dbReference type="ARBA" id="ARBA00023002"/>
    </source>
</evidence>
<feature type="domain" description="Alcohol dehydrogenase-like N-terminal" evidence="3">
    <location>
        <begin position="28"/>
        <end position="132"/>
    </location>
</feature>
<dbReference type="HOGENOM" id="CLU_026673_11_0_0"/>
<dbReference type="AlphaFoldDB" id="I4BYS4"/>
<feature type="domain" description="Alcohol dehydrogenase-like C-terminal" evidence="2">
    <location>
        <begin position="174"/>
        <end position="301"/>
    </location>
</feature>
<accession>I4BYS4</accession>
<evidence type="ECO:0000313" key="4">
    <source>
        <dbReference type="EMBL" id="AFM22431.1"/>
    </source>
</evidence>
<dbReference type="SUPFAM" id="SSF50129">
    <property type="entry name" value="GroES-like"/>
    <property type="match status" value="1"/>
</dbReference>
<keyword evidence="1" id="KW-0560">Oxidoreductase</keyword>
<evidence type="ECO:0000313" key="5">
    <source>
        <dbReference type="Proteomes" id="UP000006061"/>
    </source>
</evidence>
<evidence type="ECO:0000259" key="3">
    <source>
        <dbReference type="Pfam" id="PF08240"/>
    </source>
</evidence>
<dbReference type="Pfam" id="PF00107">
    <property type="entry name" value="ADH_zinc_N"/>
    <property type="match status" value="1"/>
</dbReference>
<dbReference type="STRING" id="891968.Anamo_1845"/>
<dbReference type="CDD" id="cd08261">
    <property type="entry name" value="Zn_ADH7"/>
    <property type="match status" value="1"/>
</dbReference>
<dbReference type="PATRIC" id="fig|891968.3.peg.1830"/>
<reference evidence="5" key="1">
    <citation type="journal article" date="2013" name="Stand. Genomic Sci.">
        <title>Complete genome sequence of the moderate thermophile Anaerobaculum mobile type strain (NGA(T)).</title>
        <authorList>
            <person name="Mavromatis K."/>
            <person name="Stackebrandt E."/>
            <person name="Held B."/>
            <person name="Lapidus A."/>
            <person name="Nolan M."/>
            <person name="Lucas S."/>
            <person name="Hammon N."/>
            <person name="Deshpande S."/>
            <person name="Cheng J.F."/>
            <person name="Tapia R."/>
            <person name="Goodwin L.A."/>
            <person name="Pitluck S."/>
            <person name="Liolios K."/>
            <person name="Pagani I."/>
            <person name="Ivanova N."/>
            <person name="Mikhailova N."/>
            <person name="Huntemann M."/>
            <person name="Pati A."/>
            <person name="Chen A."/>
            <person name="Palaniappan K."/>
            <person name="Land M."/>
            <person name="Rohde M."/>
            <person name="Spring S."/>
            <person name="Goker M."/>
            <person name="Woyke T."/>
            <person name="Detter J.C."/>
            <person name="Bristow J."/>
            <person name="Eisen J.A."/>
            <person name="Markowitz V."/>
            <person name="Hugenholtz P."/>
            <person name="Klenk H.P."/>
            <person name="Kyrpides N.C."/>
        </authorList>
    </citation>
    <scope>NUCLEOTIDE SEQUENCE</scope>
    <source>
        <strain evidence="5">ATCC BAA-54 / DSM 13181 / NGA</strain>
    </source>
</reference>
<dbReference type="Gene3D" id="3.90.180.10">
    <property type="entry name" value="Medium-chain alcohol dehydrogenases, catalytic domain"/>
    <property type="match status" value="1"/>
</dbReference>
<dbReference type="PANTHER" id="PTHR43401:SF2">
    <property type="entry name" value="L-THREONINE 3-DEHYDROGENASE"/>
    <property type="match status" value="1"/>
</dbReference>
<dbReference type="Pfam" id="PF08240">
    <property type="entry name" value="ADH_N"/>
    <property type="match status" value="1"/>
</dbReference>